<comment type="caution">
    <text evidence="1">The sequence shown here is derived from an EMBL/GenBank/DDBJ whole genome shotgun (WGS) entry which is preliminary data.</text>
</comment>
<accession>A0ACC6IM10</accession>
<dbReference type="EMBL" id="JAVIZJ010000011">
    <property type="protein sequence ID" value="MDR6211751.1"/>
    <property type="molecule type" value="Genomic_DNA"/>
</dbReference>
<organism evidence="1 2">
    <name type="scientific">Nocardioides zeae</name>
    <dbReference type="NCBI Taxonomy" id="1457234"/>
    <lineage>
        <taxon>Bacteria</taxon>
        <taxon>Bacillati</taxon>
        <taxon>Actinomycetota</taxon>
        <taxon>Actinomycetes</taxon>
        <taxon>Propionibacteriales</taxon>
        <taxon>Nocardioidaceae</taxon>
        <taxon>Nocardioides</taxon>
    </lineage>
</organism>
<sequence>MRRDHRGYRTVMSPTTTALLVIDLQEGYFSAPELAAIRDRVVAGSVAAVAAARAAGALVVEVRTVHSEDPTTWALNMREDECPFMVRGTADVRPVGELDEVRPDGPDDDWVVVEKTRDSAFHGTDLLDLLRSRGVERIALAGISTESCVAATAADAYAHDLRVLLVEGAVLTPDTERHHSSLRHLEDLYRQPALPVSEIAFAAPRGGGGSS</sequence>
<dbReference type="Proteomes" id="UP001261666">
    <property type="component" value="Unassembled WGS sequence"/>
</dbReference>
<protein>
    <submittedName>
        <fullName evidence="1">Nicotinamidase-related amidase</fullName>
    </submittedName>
</protein>
<evidence type="ECO:0000313" key="2">
    <source>
        <dbReference type="Proteomes" id="UP001261666"/>
    </source>
</evidence>
<name>A0ACC6IM10_9ACTN</name>
<proteinExistence type="predicted"/>
<gene>
    <name evidence="1" type="ORF">QE364_003479</name>
</gene>
<reference evidence="1" key="1">
    <citation type="submission" date="2023-08" db="EMBL/GenBank/DDBJ databases">
        <title>Functional and genomic diversity of the sorghum phyllosphere microbiome.</title>
        <authorList>
            <person name="Shade A."/>
        </authorList>
    </citation>
    <scope>NUCLEOTIDE SEQUENCE</scope>
    <source>
        <strain evidence="1">SORGH_AS_0885</strain>
    </source>
</reference>
<evidence type="ECO:0000313" key="1">
    <source>
        <dbReference type="EMBL" id="MDR6211751.1"/>
    </source>
</evidence>
<keyword evidence="2" id="KW-1185">Reference proteome</keyword>